<dbReference type="RefSeq" id="WP_010489546.1">
    <property type="nucleotide sequence ID" value="NZ_AZCT01000013.1"/>
</dbReference>
<dbReference type="EMBL" id="AZCT01000013">
    <property type="protein sequence ID" value="KRK11862.1"/>
    <property type="molecule type" value="Genomic_DNA"/>
</dbReference>
<dbReference type="PATRIC" id="fig|1423816.3.peg.875"/>
<feature type="transmembrane region" description="Helical" evidence="1">
    <location>
        <begin position="28"/>
        <end position="46"/>
    </location>
</feature>
<gene>
    <name evidence="2" type="ORF">FD51_GL000849</name>
</gene>
<evidence type="ECO:0000256" key="1">
    <source>
        <dbReference type="SAM" id="Phobius"/>
    </source>
</evidence>
<dbReference type="eggNOG" id="ENOG5032RPZ">
    <property type="taxonomic scope" value="Bacteria"/>
</dbReference>
<evidence type="ECO:0008006" key="4">
    <source>
        <dbReference type="Google" id="ProtNLM"/>
    </source>
</evidence>
<dbReference type="Proteomes" id="UP000051984">
    <property type="component" value="Unassembled WGS sequence"/>
</dbReference>
<sequence>MILWFLGLMVVGLYLSFIMMHRSLKRTALIIVFGIGVVGSLLLITLNDNAHFGMVKRTTTDEQTIYTASPNAQMPMLLKQTVGTAGKHAVYIYKTDPKKKAVHTKADLAVYNKVSRTSDPTASLTSKTTRWEYQNGFYGALFNHEGAGQFVSQHNQLAIPKSWFVLTTTQAKQLSSKLKALQHPTAQQKAALATKVKAKAAELVKADPKLATDQTALMKQAQKAVQQELIQQAVQDVQQHK</sequence>
<keyword evidence="1" id="KW-1133">Transmembrane helix</keyword>
<reference evidence="2 3" key="1">
    <citation type="journal article" date="2015" name="Genome Announc.">
        <title>Expanding the biotechnology potential of lactobacilli through comparative genomics of 213 strains and associated genera.</title>
        <authorList>
            <person name="Sun Z."/>
            <person name="Harris H.M."/>
            <person name="McCann A."/>
            <person name="Guo C."/>
            <person name="Argimon S."/>
            <person name="Zhang W."/>
            <person name="Yang X."/>
            <person name="Jeffery I.B."/>
            <person name="Cooney J.C."/>
            <person name="Kagawa T.F."/>
            <person name="Liu W."/>
            <person name="Song Y."/>
            <person name="Salvetti E."/>
            <person name="Wrobel A."/>
            <person name="Rasinkangas P."/>
            <person name="Parkhill J."/>
            <person name="Rea M.C."/>
            <person name="O'Sullivan O."/>
            <person name="Ritari J."/>
            <person name="Douillard F.P."/>
            <person name="Paul Ross R."/>
            <person name="Yang R."/>
            <person name="Briner A.E."/>
            <person name="Felis G.E."/>
            <person name="de Vos W.M."/>
            <person name="Barrangou R."/>
            <person name="Klaenhammer T.R."/>
            <person name="Caufield P.W."/>
            <person name="Cui Y."/>
            <person name="Zhang H."/>
            <person name="O'Toole P.W."/>
        </authorList>
    </citation>
    <scope>NUCLEOTIDE SEQUENCE [LARGE SCALE GENOMIC DNA]</scope>
    <source>
        <strain evidence="2 3">DSM 20178</strain>
    </source>
</reference>
<dbReference type="InterPro" id="IPR032083">
    <property type="entry name" value="DUF4811"/>
</dbReference>
<comment type="caution">
    <text evidence="2">The sequence shown here is derived from an EMBL/GenBank/DDBJ whole genome shotgun (WGS) entry which is preliminary data.</text>
</comment>
<feature type="transmembrane region" description="Helical" evidence="1">
    <location>
        <begin position="6"/>
        <end position="21"/>
    </location>
</feature>
<accession>A0A0R1ER77</accession>
<dbReference type="Pfam" id="PF16069">
    <property type="entry name" value="DUF4811"/>
    <property type="match status" value="1"/>
</dbReference>
<evidence type="ECO:0000313" key="3">
    <source>
        <dbReference type="Proteomes" id="UP000051984"/>
    </source>
</evidence>
<protein>
    <recommendedName>
        <fullName evidence="4">DUF4811 domain-containing protein</fullName>
    </recommendedName>
</protein>
<organism evidence="2 3">
    <name type="scientific">Lacticaseibacillus zeae DSM 20178 = KCTC 3804</name>
    <dbReference type="NCBI Taxonomy" id="1423816"/>
    <lineage>
        <taxon>Bacteria</taxon>
        <taxon>Bacillati</taxon>
        <taxon>Bacillota</taxon>
        <taxon>Bacilli</taxon>
        <taxon>Lactobacillales</taxon>
        <taxon>Lactobacillaceae</taxon>
        <taxon>Lacticaseibacillus</taxon>
    </lineage>
</organism>
<proteinExistence type="predicted"/>
<dbReference type="AlphaFoldDB" id="A0A0R1ER77"/>
<name>A0A0R1ER77_LACZE</name>
<keyword evidence="1" id="KW-0472">Membrane</keyword>
<keyword evidence="1" id="KW-0812">Transmembrane</keyword>
<evidence type="ECO:0000313" key="2">
    <source>
        <dbReference type="EMBL" id="KRK11862.1"/>
    </source>
</evidence>